<dbReference type="InterPro" id="IPR029056">
    <property type="entry name" value="Ribokinase-like"/>
</dbReference>
<evidence type="ECO:0000259" key="1">
    <source>
        <dbReference type="Pfam" id="PF00294"/>
    </source>
</evidence>
<evidence type="ECO:0000313" key="2">
    <source>
        <dbReference type="EMBL" id="KAF3436199.1"/>
    </source>
</evidence>
<organism evidence="2 3">
    <name type="scientific">Rhamnella rubrinervis</name>
    <dbReference type="NCBI Taxonomy" id="2594499"/>
    <lineage>
        <taxon>Eukaryota</taxon>
        <taxon>Viridiplantae</taxon>
        <taxon>Streptophyta</taxon>
        <taxon>Embryophyta</taxon>
        <taxon>Tracheophyta</taxon>
        <taxon>Spermatophyta</taxon>
        <taxon>Magnoliopsida</taxon>
        <taxon>eudicotyledons</taxon>
        <taxon>Gunneridae</taxon>
        <taxon>Pentapetalae</taxon>
        <taxon>rosids</taxon>
        <taxon>fabids</taxon>
        <taxon>Rosales</taxon>
        <taxon>Rhamnaceae</taxon>
        <taxon>rhamnoid group</taxon>
        <taxon>Rhamneae</taxon>
        <taxon>Rhamnella</taxon>
    </lineage>
</organism>
<keyword evidence="3" id="KW-1185">Reference proteome</keyword>
<reference evidence="2" key="1">
    <citation type="submission" date="2020-03" db="EMBL/GenBank/DDBJ databases">
        <title>A high-quality chromosome-level genome assembly of a woody plant with both climbing and erect habits, Rhamnella rubrinervis.</title>
        <authorList>
            <person name="Lu Z."/>
            <person name="Yang Y."/>
            <person name="Zhu X."/>
            <person name="Sun Y."/>
        </authorList>
    </citation>
    <scope>NUCLEOTIDE SEQUENCE</scope>
    <source>
        <strain evidence="2">BYM</strain>
        <tissue evidence="2">Leaf</tissue>
    </source>
</reference>
<gene>
    <name evidence="2" type="ORF">FNV43_RR23291</name>
</gene>
<comment type="caution">
    <text evidence="2">The sequence shown here is derived from an EMBL/GenBank/DDBJ whole genome shotgun (WGS) entry which is preliminary data.</text>
</comment>
<dbReference type="PANTHER" id="PTHR47826">
    <property type="entry name" value="OS03G0164700 PROTEIN"/>
    <property type="match status" value="1"/>
</dbReference>
<sequence>MHHTTITLNLTSPIPHHGLSSYHLISRQSPKLTLSISPTVCRPHSVFNRANGVEISVPKHVPNSLNGSAQDWKPRSVLLKNVDVATLGNLCVDIVLKVPNLPPAKLEDRKAYMDHLAASPPDKQYWEAGGNCNMAIAAARLGQHCITIGHVGNEIYGQFLLDVLHDEGIGVVGMSENTDFVDSSSASYETLLCWVLVDSMQRHGFCSRADFSSKPAFSWLSKLSGEVKIAIKCSKVLFCNGYGFDELSPGVITSALEYAIDVGTSIFFDPGPRGKSLSAGTPEEQRALNQFLRMSDVLLLTSDEAESLTGIGNPMLAGQELLKRGVRVKWALVKMGSKGSILVSKSSVSCAPAFKVNVIDTVGCGDSFVAAIAFGFIRNMPMVSTLAFANAVGAATAMGRGAGRNVATLDQVIKLMKASDLNDDDAFWNEIFGENLGSQEVVKLSKMVTMGSDSRLRCVSLQCVVSELLPKLESAREEGTVHEYKIVYRLNKLRLHKGTSEVIQLEGRNISGVGEVQSLQKSIVVLR</sequence>
<name>A0A8K0DXT4_9ROSA</name>
<proteinExistence type="predicted"/>
<dbReference type="OrthoDB" id="415590at2759"/>
<dbReference type="Pfam" id="PF00294">
    <property type="entry name" value="PfkB"/>
    <property type="match status" value="1"/>
</dbReference>
<dbReference type="EMBL" id="VOIH02000010">
    <property type="protein sequence ID" value="KAF3436199.1"/>
    <property type="molecule type" value="Genomic_DNA"/>
</dbReference>
<accession>A0A8K0DXT4</accession>
<dbReference type="Gene3D" id="3.40.1190.20">
    <property type="match status" value="1"/>
</dbReference>
<dbReference type="Proteomes" id="UP000796880">
    <property type="component" value="Unassembled WGS sequence"/>
</dbReference>
<protein>
    <recommendedName>
        <fullName evidence="1">Carbohydrate kinase PfkB domain-containing protein</fullName>
    </recommendedName>
</protein>
<dbReference type="AlphaFoldDB" id="A0A8K0DXT4"/>
<dbReference type="InterPro" id="IPR011611">
    <property type="entry name" value="PfkB_dom"/>
</dbReference>
<dbReference type="SUPFAM" id="SSF53613">
    <property type="entry name" value="Ribokinase-like"/>
    <property type="match status" value="1"/>
</dbReference>
<dbReference type="PANTHER" id="PTHR47826:SF1">
    <property type="entry name" value="OS03G0164700 PROTEIN"/>
    <property type="match status" value="1"/>
</dbReference>
<feature type="domain" description="Carbohydrate kinase PfkB" evidence="1">
    <location>
        <begin position="128"/>
        <end position="405"/>
    </location>
</feature>
<evidence type="ECO:0000313" key="3">
    <source>
        <dbReference type="Proteomes" id="UP000796880"/>
    </source>
</evidence>